<name>A0A7Y2W922_9HYPH</name>
<accession>A0A7Y2W922</accession>
<dbReference type="EMBL" id="JABEQY010000047">
    <property type="protein sequence ID" value="NNH67833.1"/>
    <property type="molecule type" value="Genomic_DNA"/>
</dbReference>
<evidence type="ECO:0000313" key="1">
    <source>
        <dbReference type="EMBL" id="NNH67833.1"/>
    </source>
</evidence>
<comment type="caution">
    <text evidence="1">The sequence shown here is derived from an EMBL/GenBank/DDBJ whole genome shotgun (WGS) entry which is preliminary data.</text>
</comment>
<reference evidence="1 2" key="1">
    <citation type="submission" date="2020-04" db="EMBL/GenBank/DDBJ databases">
        <title>Rhizobium bacterial biofertilizers improve the content of phenolic compounds of Lactuca sativa L. under non-saline and saline-stress conditions.</title>
        <authorList>
            <person name="Ayuso-Calles M."/>
            <person name="Garcia-Estevez I."/>
            <person name="Jimenez-Gomez A."/>
            <person name="Flores-Felix J.D."/>
            <person name="Escribano-Bailon M."/>
            <person name="Rivas R."/>
        </authorList>
    </citation>
    <scope>NUCLEOTIDE SEQUENCE [LARGE SCALE GENOMIC DNA]</scope>
    <source>
        <strain evidence="1 2">GPTR02</strain>
    </source>
</reference>
<proteinExistence type="predicted"/>
<dbReference type="RefSeq" id="WP_170282893.1">
    <property type="nucleotide sequence ID" value="NZ_JABEQY010000047.1"/>
</dbReference>
<dbReference type="AlphaFoldDB" id="A0A7Y2W922"/>
<organism evidence="1 2">
    <name type="scientific">Rhizobium laguerreae</name>
    <dbReference type="NCBI Taxonomy" id="1076926"/>
    <lineage>
        <taxon>Bacteria</taxon>
        <taxon>Pseudomonadati</taxon>
        <taxon>Pseudomonadota</taxon>
        <taxon>Alphaproteobacteria</taxon>
        <taxon>Hyphomicrobiales</taxon>
        <taxon>Rhizobiaceae</taxon>
        <taxon>Rhizobium/Agrobacterium group</taxon>
        <taxon>Rhizobium</taxon>
    </lineage>
</organism>
<gene>
    <name evidence="1" type="ORF">HLI17_32040</name>
</gene>
<sequence length="308" mass="32132">MAKNVFLDWDTTASNNTDLGGIGIQGTNAVSNFDDALRTTMAQLRTGLDGKVVYASKSANYTALANDNNAVHRYTATATVALTAAATLAANWHYTVVADGAAVTIDPNASETINGLTTMIVPNGSTATIICDGSNFFTVIKPAPWEIITRQTLSAVSSFDLTGLSAFVKIRMTGTIYPSIASTLLLITSSNNGSSYDTGAADYSSHTLSWQAAAFSGLSGNTSSMTISAATSVNANADDAFQFELLFDNFNKTSFLKAKCSANFVGAAGSYITNTAHRRLSTTARNAFRIISGSGTLSGNVTVDGIRG</sequence>
<dbReference type="Proteomes" id="UP000530654">
    <property type="component" value="Unassembled WGS sequence"/>
</dbReference>
<protein>
    <submittedName>
        <fullName evidence="1">Uncharacterized protein</fullName>
    </submittedName>
</protein>
<evidence type="ECO:0000313" key="2">
    <source>
        <dbReference type="Proteomes" id="UP000530654"/>
    </source>
</evidence>